<gene>
    <name evidence="3" type="ORF">SAMN04487969_101365</name>
</gene>
<keyword evidence="4" id="KW-1185">Reference proteome</keyword>
<dbReference type="InterPro" id="IPR036116">
    <property type="entry name" value="FN3_sf"/>
</dbReference>
<feature type="signal peptide" evidence="1">
    <location>
        <begin position="1"/>
        <end position="30"/>
    </location>
</feature>
<protein>
    <recommendedName>
        <fullName evidence="2">Fibronectin type-III domain-containing protein</fullName>
    </recommendedName>
</protein>
<sequence>MKGLFINFTKSLLVLSFVVSFFVFEKSAFAAVPTDNGLLNCGILNRGANNTDNSVPISKLDMNDNVETGSSYNEIGHDDKNRDFDTVWYQFTEPKQIDSYYLKTQNTLGTLVMKLTDVNGVVYDVTSLNRNGVLTTFSTPYQNIKKVELINTNTSTSSIAHVFEWDLFGTPVASQSIQAVAGADGIQLTWENVTDGVTYKVNRTTASGGTYTTIASGVSGTSYLDTSVVKNTTYFYQIVAVRNNVDCSCSFEASAQTLQNNRAILVITMTNGLEKEYDLTMAEVNAFMDWYDAKDAGVGKEKYSFNKTWNKGPFLSRTDYVIFDKILFFEVNEYEDTTN</sequence>
<keyword evidence="1" id="KW-0732">Signal</keyword>
<dbReference type="SUPFAM" id="SSF49265">
    <property type="entry name" value="Fibronectin type III"/>
    <property type="match status" value="1"/>
</dbReference>
<dbReference type="Gene3D" id="2.60.40.10">
    <property type="entry name" value="Immunoglobulins"/>
    <property type="match status" value="1"/>
</dbReference>
<evidence type="ECO:0000313" key="3">
    <source>
        <dbReference type="EMBL" id="SFE15646.1"/>
    </source>
</evidence>
<dbReference type="InterPro" id="IPR003961">
    <property type="entry name" value="FN3_dom"/>
</dbReference>
<dbReference type="AlphaFoldDB" id="A0A1I1Y7U5"/>
<feature type="chain" id="PRO_5010364497" description="Fibronectin type-III domain-containing protein" evidence="1">
    <location>
        <begin position="31"/>
        <end position="339"/>
    </location>
</feature>
<dbReference type="PROSITE" id="PS50853">
    <property type="entry name" value="FN3"/>
    <property type="match status" value="1"/>
</dbReference>
<dbReference type="OrthoDB" id="1937631at2"/>
<accession>A0A1I1Y7U5</accession>
<proteinExistence type="predicted"/>
<evidence type="ECO:0000313" key="4">
    <source>
        <dbReference type="Proteomes" id="UP000183410"/>
    </source>
</evidence>
<organism evidence="3 4">
    <name type="scientific">Paenibacillus algorifonticola</name>
    <dbReference type="NCBI Taxonomy" id="684063"/>
    <lineage>
        <taxon>Bacteria</taxon>
        <taxon>Bacillati</taxon>
        <taxon>Bacillota</taxon>
        <taxon>Bacilli</taxon>
        <taxon>Bacillales</taxon>
        <taxon>Paenibacillaceae</taxon>
        <taxon>Paenibacillus</taxon>
    </lineage>
</organism>
<reference evidence="4" key="1">
    <citation type="submission" date="2016-10" db="EMBL/GenBank/DDBJ databases">
        <authorList>
            <person name="Varghese N."/>
            <person name="Submissions S."/>
        </authorList>
    </citation>
    <scope>NUCLEOTIDE SEQUENCE [LARGE SCALE GENOMIC DNA]</scope>
    <source>
        <strain evidence="4">CGMCC 1.10223</strain>
    </source>
</reference>
<dbReference type="EMBL" id="FONN01000001">
    <property type="protein sequence ID" value="SFE15646.1"/>
    <property type="molecule type" value="Genomic_DNA"/>
</dbReference>
<evidence type="ECO:0000259" key="2">
    <source>
        <dbReference type="PROSITE" id="PS50853"/>
    </source>
</evidence>
<dbReference type="Proteomes" id="UP000183410">
    <property type="component" value="Unassembled WGS sequence"/>
</dbReference>
<dbReference type="RefSeq" id="WP_052736927.1">
    <property type="nucleotide sequence ID" value="NZ_FONN01000001.1"/>
</dbReference>
<name>A0A1I1Y7U5_9BACL</name>
<evidence type="ECO:0000256" key="1">
    <source>
        <dbReference type="SAM" id="SignalP"/>
    </source>
</evidence>
<feature type="domain" description="Fibronectin type-III" evidence="2">
    <location>
        <begin position="170"/>
        <end position="260"/>
    </location>
</feature>
<dbReference type="InterPro" id="IPR013783">
    <property type="entry name" value="Ig-like_fold"/>
</dbReference>